<dbReference type="AlphaFoldDB" id="A0A161TPJ9"/>
<organism evidence="2 3">
    <name type="scientific">Fictibacillus phosphorivorans</name>
    <dbReference type="NCBI Taxonomy" id="1221500"/>
    <lineage>
        <taxon>Bacteria</taxon>
        <taxon>Bacillati</taxon>
        <taxon>Bacillota</taxon>
        <taxon>Bacilli</taxon>
        <taxon>Bacillales</taxon>
        <taxon>Fictibacillaceae</taxon>
        <taxon>Fictibacillus</taxon>
    </lineage>
</organism>
<reference evidence="3" key="1">
    <citation type="submission" date="2016-01" db="EMBL/GenBank/DDBJ databases">
        <title>Draft genome of Chromobacterium sp. F49.</title>
        <authorList>
            <person name="Hong K.W."/>
        </authorList>
    </citation>
    <scope>NUCLEOTIDE SEQUENCE [LARGE SCALE GENOMIC DNA]</scope>
    <source>
        <strain evidence="3">P7IIIA</strain>
    </source>
</reference>
<evidence type="ECO:0000256" key="1">
    <source>
        <dbReference type="SAM" id="Phobius"/>
    </source>
</evidence>
<dbReference type="RefSeq" id="WP_066238356.1">
    <property type="nucleotide sequence ID" value="NZ_LRFC01000006.1"/>
</dbReference>
<comment type="caution">
    <text evidence="2">The sequence shown here is derived from an EMBL/GenBank/DDBJ whole genome shotgun (WGS) entry which is preliminary data.</text>
</comment>
<keyword evidence="1" id="KW-0472">Membrane</keyword>
<keyword evidence="1" id="KW-1133">Transmembrane helix</keyword>
<dbReference type="EMBL" id="LRFC01000006">
    <property type="protein sequence ID" value="KZE67951.1"/>
    <property type="molecule type" value="Genomic_DNA"/>
</dbReference>
<sequence length="245" mass="28142">MTVVLTMELLVCFYWLLEMYVFVYCTEAHAKQRMEHFNYLAQMEVDCIEPVQESVPVISNVAKPVEFTVSELDHAAEGLFAELQQELNMMDNPLAIPQLESEFYFDDDSASEFTYEMVSLAEHEEEEDCIQLADLDEMEEESQTGYEEFASAKIGDCINGPQKWVVSIVGMEENYIHVSDGKRLWINVEEKASKLRNGDVLMLDVIRSGKEVTVDNLILLETNASADYVIPDESDYFYYEEQIAI</sequence>
<feature type="transmembrane region" description="Helical" evidence="1">
    <location>
        <begin position="6"/>
        <end position="25"/>
    </location>
</feature>
<name>A0A161TPJ9_9BACL</name>
<keyword evidence="1" id="KW-0812">Transmembrane</keyword>
<proteinExistence type="predicted"/>
<dbReference type="Proteomes" id="UP000076567">
    <property type="component" value="Unassembled WGS sequence"/>
</dbReference>
<evidence type="ECO:0000313" key="2">
    <source>
        <dbReference type="EMBL" id="KZE67951.1"/>
    </source>
</evidence>
<accession>A0A161TPJ9</accession>
<gene>
    <name evidence="2" type="ORF">AWM68_17415</name>
</gene>
<protein>
    <submittedName>
        <fullName evidence="2">Uncharacterized protein</fullName>
    </submittedName>
</protein>
<keyword evidence="3" id="KW-1185">Reference proteome</keyword>
<dbReference type="OrthoDB" id="2844832at2"/>
<evidence type="ECO:0000313" key="3">
    <source>
        <dbReference type="Proteomes" id="UP000076567"/>
    </source>
</evidence>